<comment type="caution">
    <text evidence="1">The sequence shown here is derived from an EMBL/GenBank/DDBJ whole genome shotgun (WGS) entry which is preliminary data.</text>
</comment>
<protein>
    <submittedName>
        <fullName evidence="1">10614_t:CDS:1</fullName>
    </submittedName>
</protein>
<gene>
    <name evidence="1" type="ORF">FWILDA_LOCUS16882</name>
</gene>
<name>A0A9W4X904_9GLOM</name>
<reference evidence="1" key="1">
    <citation type="submission" date="2022-08" db="EMBL/GenBank/DDBJ databases">
        <authorList>
            <person name="Kallberg Y."/>
            <person name="Tangrot J."/>
            <person name="Rosling A."/>
        </authorList>
    </citation>
    <scope>NUCLEOTIDE SEQUENCE</scope>
    <source>
        <strain evidence="1">Wild A</strain>
    </source>
</reference>
<accession>A0A9W4X904</accession>
<keyword evidence="2" id="KW-1185">Reference proteome</keyword>
<proteinExistence type="predicted"/>
<dbReference type="Proteomes" id="UP001153678">
    <property type="component" value="Unassembled WGS sequence"/>
</dbReference>
<evidence type="ECO:0000313" key="1">
    <source>
        <dbReference type="EMBL" id="CAI2195049.1"/>
    </source>
</evidence>
<evidence type="ECO:0000313" key="2">
    <source>
        <dbReference type="Proteomes" id="UP001153678"/>
    </source>
</evidence>
<dbReference type="AlphaFoldDB" id="A0A9W4X904"/>
<dbReference type="EMBL" id="CAMKVN010011844">
    <property type="protein sequence ID" value="CAI2195049.1"/>
    <property type="molecule type" value="Genomic_DNA"/>
</dbReference>
<organism evidence="1 2">
    <name type="scientific">Funneliformis geosporum</name>
    <dbReference type="NCBI Taxonomy" id="1117311"/>
    <lineage>
        <taxon>Eukaryota</taxon>
        <taxon>Fungi</taxon>
        <taxon>Fungi incertae sedis</taxon>
        <taxon>Mucoromycota</taxon>
        <taxon>Glomeromycotina</taxon>
        <taxon>Glomeromycetes</taxon>
        <taxon>Glomerales</taxon>
        <taxon>Glomeraceae</taxon>
        <taxon>Funneliformis</taxon>
    </lineage>
</organism>
<sequence length="42" mass="4762">SRSGYSQHVNICDQSISDKSDDSIIDINDVLLESEDIFNFIE</sequence>
<feature type="non-terminal residue" evidence="1">
    <location>
        <position position="42"/>
    </location>
</feature>
<feature type="non-terminal residue" evidence="1">
    <location>
        <position position="1"/>
    </location>
</feature>